<dbReference type="GO" id="GO:0009166">
    <property type="term" value="P:nucleotide catabolic process"/>
    <property type="evidence" value="ECO:0007669"/>
    <property type="project" value="InterPro"/>
</dbReference>
<evidence type="ECO:0000256" key="6">
    <source>
        <dbReference type="RuleBase" id="RU362119"/>
    </source>
</evidence>
<dbReference type="InterPro" id="IPR008334">
    <property type="entry name" value="5'-Nucleotdase_C"/>
</dbReference>
<feature type="domain" description="Calcineurin-like phosphoesterase" evidence="8">
    <location>
        <begin position="82"/>
        <end position="294"/>
    </location>
</feature>
<comment type="similarity">
    <text evidence="1 6">Belongs to the 5'-nucleotidase family.</text>
</comment>
<evidence type="ECO:0000313" key="11">
    <source>
        <dbReference type="Proteomes" id="UP001213000"/>
    </source>
</evidence>
<dbReference type="PANTHER" id="PTHR11575:SF24">
    <property type="entry name" value="5'-NUCLEOTIDASE"/>
    <property type="match status" value="1"/>
</dbReference>
<evidence type="ECO:0008006" key="12">
    <source>
        <dbReference type="Google" id="ProtNLM"/>
    </source>
</evidence>
<dbReference type="InterPro" id="IPR006146">
    <property type="entry name" value="5'-Nucleotdase_CS"/>
</dbReference>
<dbReference type="CDD" id="cd07409">
    <property type="entry name" value="MPP_CD73_N"/>
    <property type="match status" value="1"/>
</dbReference>
<keyword evidence="3" id="KW-0732">Signal</keyword>
<dbReference type="InterPro" id="IPR029052">
    <property type="entry name" value="Metallo-depent_PP-like"/>
</dbReference>
<dbReference type="Gene3D" id="3.90.780.10">
    <property type="entry name" value="5'-Nucleotidase, C-terminal domain"/>
    <property type="match status" value="1"/>
</dbReference>
<evidence type="ECO:0000256" key="7">
    <source>
        <dbReference type="SAM" id="MobiDB-lite"/>
    </source>
</evidence>
<evidence type="ECO:0000256" key="3">
    <source>
        <dbReference type="ARBA" id="ARBA00022729"/>
    </source>
</evidence>
<dbReference type="InterPro" id="IPR004843">
    <property type="entry name" value="Calcineurin-like_PHP"/>
</dbReference>
<evidence type="ECO:0000259" key="8">
    <source>
        <dbReference type="Pfam" id="PF00149"/>
    </source>
</evidence>
<keyword evidence="11" id="KW-1185">Reference proteome</keyword>
<dbReference type="InterPro" id="IPR036907">
    <property type="entry name" value="5'-Nucleotdase_C_sf"/>
</dbReference>
<proteinExistence type="inferred from homology"/>
<dbReference type="Pfam" id="PF02872">
    <property type="entry name" value="5_nucleotid_C"/>
    <property type="match status" value="1"/>
</dbReference>
<evidence type="ECO:0000256" key="5">
    <source>
        <dbReference type="ARBA" id="ARBA00022801"/>
    </source>
</evidence>
<keyword evidence="4 6" id="KW-0547">Nucleotide-binding</keyword>
<dbReference type="PRINTS" id="PR01607">
    <property type="entry name" value="APYRASEFAMLY"/>
</dbReference>
<dbReference type="FunFam" id="3.60.21.10:FF:000020">
    <property type="entry name" value="NT5E isoform 4"/>
    <property type="match status" value="1"/>
</dbReference>
<dbReference type="PANTHER" id="PTHR11575">
    <property type="entry name" value="5'-NUCLEOTIDASE-RELATED"/>
    <property type="match status" value="1"/>
</dbReference>
<gene>
    <name evidence="10" type="ORF">NP233_g9764</name>
</gene>
<dbReference type="GO" id="GO:0000166">
    <property type="term" value="F:nucleotide binding"/>
    <property type="evidence" value="ECO:0007669"/>
    <property type="project" value="UniProtKB-KW"/>
</dbReference>
<comment type="caution">
    <text evidence="10">The sequence shown here is derived from an EMBL/GenBank/DDBJ whole genome shotgun (WGS) entry which is preliminary data.</text>
</comment>
<dbReference type="SUPFAM" id="SSF55816">
    <property type="entry name" value="5'-nucleotidase (syn. UDP-sugar hydrolase), C-terminal domain"/>
    <property type="match status" value="1"/>
</dbReference>
<dbReference type="Pfam" id="PF00149">
    <property type="entry name" value="Metallophos"/>
    <property type="match status" value="1"/>
</dbReference>
<feature type="region of interest" description="Disordered" evidence="7">
    <location>
        <begin position="46"/>
        <end position="75"/>
    </location>
</feature>
<dbReference type="SUPFAM" id="SSF56300">
    <property type="entry name" value="Metallo-dependent phosphatases"/>
    <property type="match status" value="1"/>
</dbReference>
<keyword evidence="2" id="KW-0479">Metal-binding</keyword>
<dbReference type="GO" id="GO:0046872">
    <property type="term" value="F:metal ion binding"/>
    <property type="evidence" value="ECO:0007669"/>
    <property type="project" value="UniProtKB-KW"/>
</dbReference>
<organism evidence="10 11">
    <name type="scientific">Leucocoprinus birnbaumii</name>
    <dbReference type="NCBI Taxonomy" id="56174"/>
    <lineage>
        <taxon>Eukaryota</taxon>
        <taxon>Fungi</taxon>
        <taxon>Dikarya</taxon>
        <taxon>Basidiomycota</taxon>
        <taxon>Agaricomycotina</taxon>
        <taxon>Agaricomycetes</taxon>
        <taxon>Agaricomycetidae</taxon>
        <taxon>Agaricales</taxon>
        <taxon>Agaricineae</taxon>
        <taxon>Agaricaceae</taxon>
        <taxon>Leucocoprinus</taxon>
    </lineage>
</organism>
<dbReference type="GO" id="GO:0016788">
    <property type="term" value="F:hydrolase activity, acting on ester bonds"/>
    <property type="evidence" value="ECO:0007669"/>
    <property type="project" value="InterPro"/>
</dbReference>
<protein>
    <recommendedName>
        <fullName evidence="12">5'-nucleotidase</fullName>
    </recommendedName>
</protein>
<evidence type="ECO:0000313" key="10">
    <source>
        <dbReference type="EMBL" id="KAJ3562139.1"/>
    </source>
</evidence>
<feature type="domain" description="5'-Nucleotidase C-terminal" evidence="9">
    <location>
        <begin position="381"/>
        <end position="534"/>
    </location>
</feature>
<keyword evidence="5 6" id="KW-0378">Hydrolase</keyword>
<dbReference type="AlphaFoldDB" id="A0AAD5VQD2"/>
<accession>A0AAD5VQD2</accession>
<evidence type="ECO:0000256" key="1">
    <source>
        <dbReference type="ARBA" id="ARBA00006654"/>
    </source>
</evidence>
<evidence type="ECO:0000259" key="9">
    <source>
        <dbReference type="Pfam" id="PF02872"/>
    </source>
</evidence>
<evidence type="ECO:0000256" key="4">
    <source>
        <dbReference type="ARBA" id="ARBA00022741"/>
    </source>
</evidence>
<evidence type="ECO:0000256" key="2">
    <source>
        <dbReference type="ARBA" id="ARBA00022723"/>
    </source>
</evidence>
<dbReference type="Proteomes" id="UP001213000">
    <property type="component" value="Unassembled WGS sequence"/>
</dbReference>
<sequence>MSWLSEAHERLYKVRHKMMLCLVKCALGSPSDVKVDRLVSRRQKLFTRGTSGANGGSGHGHHNGNGHEQHGPKEPHSFEVSFYHINDVHAHLDQYRTSGAACTDPAQGCVGGYARVKTIIEEQRPSKKNSLFLNAGDEFQGTLFYTLYKGEKIAITLNQLGFDAMTLGNHEFDDGDDLLSEFITNLTFPIVSSNVHTEHPKLSKQLIPYKIFPRFKIALLALTTETTKFISNPSNLTSFEDPVAAAQRTVQLIKKQHPDINRIVALTHIGYEQDILLAQNTTGISLIIGGHSHTLLGDIPGAAGPYPTIAKNLDGDEVFIVTAYRWGEYLGYIDVEFDKEGKIVSYEGAPIHLTNTTALESKLESDILEWEEPFAVFERTVIGVTDNALSTSTCQSAECTIGDLTGDALEAYRPGPVGAIMNAGGIRISIDAGNITLQQALDCFPFGNAYVQLNVTGAQLWDAIESVVSKVNVNNGLTVTSFAQVSKSIQFTYNPLNPNGSKLITLSIAGQPVVLSQTYLIATTDYVARGGDNFWPAHSGFAILETLDVVFGDYVKAQSPINYQLDGRIATTNETTPQKGN</sequence>
<reference evidence="10" key="1">
    <citation type="submission" date="2022-07" db="EMBL/GenBank/DDBJ databases">
        <title>Genome Sequence of Leucocoprinus birnbaumii.</title>
        <authorList>
            <person name="Buettner E."/>
        </authorList>
    </citation>
    <scope>NUCLEOTIDE SEQUENCE</scope>
    <source>
        <strain evidence="10">VT141</strain>
    </source>
</reference>
<dbReference type="PROSITE" id="PS00786">
    <property type="entry name" value="5_NUCLEOTIDASE_2"/>
    <property type="match status" value="1"/>
</dbReference>
<dbReference type="Gene3D" id="3.60.21.10">
    <property type="match status" value="1"/>
</dbReference>
<feature type="compositionally biased region" description="Basic and acidic residues" evidence="7">
    <location>
        <begin position="65"/>
        <end position="75"/>
    </location>
</feature>
<dbReference type="EMBL" id="JANIEX010000907">
    <property type="protein sequence ID" value="KAJ3562139.1"/>
    <property type="molecule type" value="Genomic_DNA"/>
</dbReference>
<name>A0AAD5VQD2_9AGAR</name>
<dbReference type="InterPro" id="IPR006179">
    <property type="entry name" value="5_nucleotidase/apyrase"/>
</dbReference>